<dbReference type="GO" id="GO:0004497">
    <property type="term" value="F:monooxygenase activity"/>
    <property type="evidence" value="ECO:0007669"/>
    <property type="project" value="InterPro"/>
</dbReference>
<proteinExistence type="inferred from homology"/>
<evidence type="ECO:0000256" key="5">
    <source>
        <dbReference type="ARBA" id="ARBA00023004"/>
    </source>
</evidence>
<reference evidence="6" key="1">
    <citation type="submission" date="2020-06" db="EMBL/GenBank/DDBJ databases">
        <authorList>
            <person name="Li T."/>
            <person name="Hu X."/>
            <person name="Zhang T."/>
            <person name="Song X."/>
            <person name="Zhang H."/>
            <person name="Dai N."/>
            <person name="Sheng W."/>
            <person name="Hou X."/>
            <person name="Wei L."/>
        </authorList>
    </citation>
    <scope>NUCLEOTIDE SEQUENCE</scope>
    <source>
        <strain evidence="6">G01</strain>
        <tissue evidence="6">Leaf</tissue>
    </source>
</reference>
<comment type="cofactor">
    <cofactor evidence="1">
        <name>heme</name>
        <dbReference type="ChEBI" id="CHEBI:30413"/>
    </cofactor>
</comment>
<protein>
    <submittedName>
        <fullName evidence="6">Cytochrome</fullName>
    </submittedName>
</protein>
<dbReference type="Gene3D" id="1.10.630.10">
    <property type="entry name" value="Cytochrome P450"/>
    <property type="match status" value="1"/>
</dbReference>
<evidence type="ECO:0000313" key="6">
    <source>
        <dbReference type="EMBL" id="KAL0380221.1"/>
    </source>
</evidence>
<dbReference type="GO" id="GO:0020037">
    <property type="term" value="F:heme binding"/>
    <property type="evidence" value="ECO:0007669"/>
    <property type="project" value="InterPro"/>
</dbReference>
<gene>
    <name evidence="6" type="ORF">Sangu_0086400</name>
</gene>
<dbReference type="SUPFAM" id="SSF48264">
    <property type="entry name" value="Cytochrome P450"/>
    <property type="match status" value="1"/>
</dbReference>
<accession>A0AAW2RLD2</accession>
<evidence type="ECO:0000256" key="4">
    <source>
        <dbReference type="ARBA" id="ARBA00023002"/>
    </source>
</evidence>
<dbReference type="EMBL" id="JACGWK010000001">
    <property type="protein sequence ID" value="KAL0380221.1"/>
    <property type="molecule type" value="Genomic_DNA"/>
</dbReference>
<dbReference type="InterPro" id="IPR001128">
    <property type="entry name" value="Cyt_P450"/>
</dbReference>
<comment type="similarity">
    <text evidence="2">Belongs to the cytochrome P450 family.</text>
</comment>
<evidence type="ECO:0000256" key="2">
    <source>
        <dbReference type="ARBA" id="ARBA00010617"/>
    </source>
</evidence>
<dbReference type="AlphaFoldDB" id="A0AAW2RLD2"/>
<comment type="caution">
    <text evidence="6">The sequence shown here is derived from an EMBL/GenBank/DDBJ whole genome shotgun (WGS) entry which is preliminary data.</text>
</comment>
<keyword evidence="4" id="KW-0560">Oxidoreductase</keyword>
<evidence type="ECO:0000256" key="3">
    <source>
        <dbReference type="ARBA" id="ARBA00022723"/>
    </source>
</evidence>
<reference evidence="6" key="2">
    <citation type="journal article" date="2024" name="Plant">
        <title>Genomic evolution and insights into agronomic trait innovations of Sesamum species.</title>
        <authorList>
            <person name="Miao H."/>
            <person name="Wang L."/>
            <person name="Qu L."/>
            <person name="Liu H."/>
            <person name="Sun Y."/>
            <person name="Le M."/>
            <person name="Wang Q."/>
            <person name="Wei S."/>
            <person name="Zheng Y."/>
            <person name="Lin W."/>
            <person name="Duan Y."/>
            <person name="Cao H."/>
            <person name="Xiong S."/>
            <person name="Wang X."/>
            <person name="Wei L."/>
            <person name="Li C."/>
            <person name="Ma Q."/>
            <person name="Ju M."/>
            <person name="Zhao R."/>
            <person name="Li G."/>
            <person name="Mu C."/>
            <person name="Tian Q."/>
            <person name="Mei H."/>
            <person name="Zhang T."/>
            <person name="Gao T."/>
            <person name="Zhang H."/>
        </authorList>
    </citation>
    <scope>NUCLEOTIDE SEQUENCE</scope>
    <source>
        <strain evidence="6">G01</strain>
    </source>
</reference>
<dbReference type="Pfam" id="PF00067">
    <property type="entry name" value="p450"/>
    <property type="match status" value="1"/>
</dbReference>
<evidence type="ECO:0000256" key="1">
    <source>
        <dbReference type="ARBA" id="ARBA00001971"/>
    </source>
</evidence>
<name>A0AAW2RLD2_9LAMI</name>
<organism evidence="6">
    <name type="scientific">Sesamum angustifolium</name>
    <dbReference type="NCBI Taxonomy" id="2727405"/>
    <lineage>
        <taxon>Eukaryota</taxon>
        <taxon>Viridiplantae</taxon>
        <taxon>Streptophyta</taxon>
        <taxon>Embryophyta</taxon>
        <taxon>Tracheophyta</taxon>
        <taxon>Spermatophyta</taxon>
        <taxon>Magnoliopsida</taxon>
        <taxon>eudicotyledons</taxon>
        <taxon>Gunneridae</taxon>
        <taxon>Pentapetalae</taxon>
        <taxon>asterids</taxon>
        <taxon>lamiids</taxon>
        <taxon>Lamiales</taxon>
        <taxon>Pedaliaceae</taxon>
        <taxon>Sesamum</taxon>
    </lineage>
</organism>
<keyword evidence="3" id="KW-0479">Metal-binding</keyword>
<dbReference type="GO" id="GO:0016705">
    <property type="term" value="F:oxidoreductase activity, acting on paired donors, with incorporation or reduction of molecular oxygen"/>
    <property type="evidence" value="ECO:0007669"/>
    <property type="project" value="InterPro"/>
</dbReference>
<sequence>MWSIQRKLGSHEFSAKSLREFVVKVLEDEVESRLIPILDDAAEHDRIIDMQEVLRRFAFDTICKVSLGMDPLCLDLSRPPPPLASAFDAASAISAMRGTAPVFAVWKLKRALNVGLEKDLKEAVKLVHGCVDEMIRSKKETMGGNSGGDLLSRFLESGLDDEMVRIW</sequence>
<dbReference type="InterPro" id="IPR036396">
    <property type="entry name" value="Cyt_P450_sf"/>
</dbReference>
<dbReference type="PANTHER" id="PTHR24296">
    <property type="entry name" value="CYTOCHROME P450"/>
    <property type="match status" value="1"/>
</dbReference>
<dbReference type="GO" id="GO:0005506">
    <property type="term" value="F:iron ion binding"/>
    <property type="evidence" value="ECO:0007669"/>
    <property type="project" value="InterPro"/>
</dbReference>
<keyword evidence="5" id="KW-0408">Iron</keyword>